<dbReference type="OrthoDB" id="9806869at2"/>
<comment type="caution">
    <text evidence="1">The sequence shown here is derived from an EMBL/GenBank/DDBJ whole genome shotgun (WGS) entry which is preliminary data.</text>
</comment>
<evidence type="ECO:0000313" key="1">
    <source>
        <dbReference type="EMBL" id="OWP78901.1"/>
    </source>
</evidence>
<dbReference type="NCBIfam" id="TIGR04256">
    <property type="entry name" value="GxxExxY"/>
    <property type="match status" value="1"/>
</dbReference>
<dbReference type="Proteomes" id="UP000198034">
    <property type="component" value="Unassembled WGS sequence"/>
</dbReference>
<protein>
    <submittedName>
        <fullName evidence="1">NADH:ubiquinone oxidoreductase</fullName>
    </submittedName>
</protein>
<accession>A0A246GCN0</accession>
<organism evidence="1 2">
    <name type="scientific">Flavobacterium columnare</name>
    <dbReference type="NCBI Taxonomy" id="996"/>
    <lineage>
        <taxon>Bacteria</taxon>
        <taxon>Pseudomonadati</taxon>
        <taxon>Bacteroidota</taxon>
        <taxon>Flavobacteriia</taxon>
        <taxon>Flavobacteriales</taxon>
        <taxon>Flavobacteriaceae</taxon>
        <taxon>Flavobacterium</taxon>
    </lineage>
</organism>
<evidence type="ECO:0000313" key="2">
    <source>
        <dbReference type="Proteomes" id="UP000198034"/>
    </source>
</evidence>
<reference evidence="1 2" key="1">
    <citation type="journal article" date="2017" name="Infect. Genet. Evol.">
        <title>Comparative genome analysis of fish pathogen Flavobacterium columnare reveals extensive sequence diversity within the species.</title>
        <authorList>
            <person name="Kayansamruaj P."/>
            <person name="Dong H.T."/>
            <person name="Hirono I."/>
            <person name="Kondo H."/>
            <person name="Senapin S."/>
            <person name="Rodkhum C."/>
        </authorList>
    </citation>
    <scope>NUCLEOTIDE SEQUENCE [LARGE SCALE GENOMIC DNA]</scope>
    <source>
        <strain evidence="1 2">1214</strain>
    </source>
</reference>
<proteinExistence type="predicted"/>
<dbReference type="Pfam" id="PF13366">
    <property type="entry name" value="PDDEXK_3"/>
    <property type="match status" value="1"/>
</dbReference>
<dbReference type="AlphaFoldDB" id="A0A246GCN0"/>
<dbReference type="EMBL" id="MTCY01000007">
    <property type="protein sequence ID" value="OWP78901.1"/>
    <property type="molecule type" value="Genomic_DNA"/>
</dbReference>
<sequence length="124" mass="14646">MEYYPYKNKTYKIIGKCMEVHNNLGPGFLEVVYKDALEIEFIKAGIPFEREKEYEVNYQGTILKHKFYADFVVFDEIILEIKAVKEFSDAFYAQCINYLKVSNNKLALLINFGQLKLEQKRIIL</sequence>
<name>A0A246GCN0_9FLAO</name>
<keyword evidence="1" id="KW-0830">Ubiquinone</keyword>
<gene>
    <name evidence="1" type="ORF">BWK62_03820</name>
</gene>
<dbReference type="InterPro" id="IPR026350">
    <property type="entry name" value="GxxExxY"/>
</dbReference>